<dbReference type="AlphaFoldDB" id="A0A1F4Q1T5"/>
<dbReference type="PANTHER" id="PTHR43213:SF5">
    <property type="entry name" value="BIFUNCTIONAL DTTP_UTP PYROPHOSPHATASE_METHYLTRANSFERASE PROTEIN-RELATED"/>
    <property type="match status" value="1"/>
</dbReference>
<reference evidence="7 8" key="1">
    <citation type="journal article" date="2016" name="Nat. Commun.">
        <title>Thousands of microbial genomes shed light on interconnected biogeochemical processes in an aquifer system.</title>
        <authorList>
            <person name="Anantharaman K."/>
            <person name="Brown C.T."/>
            <person name="Hug L.A."/>
            <person name="Sharon I."/>
            <person name="Castelle C.J."/>
            <person name="Probst A.J."/>
            <person name="Thomas B.C."/>
            <person name="Singh A."/>
            <person name="Wilkins M.J."/>
            <person name="Karaoz U."/>
            <person name="Brodie E.L."/>
            <person name="Williams K.H."/>
            <person name="Hubbard S.S."/>
            <person name="Banfield J.F."/>
        </authorList>
    </citation>
    <scope>NUCLEOTIDE SEQUENCE [LARGE SCALE GENOMIC DNA]</scope>
</reference>
<proteinExistence type="inferred from homology"/>
<evidence type="ECO:0000256" key="4">
    <source>
        <dbReference type="ARBA" id="ARBA00022801"/>
    </source>
</evidence>
<feature type="active site" description="Proton acceptor" evidence="6">
    <location>
        <position position="69"/>
    </location>
</feature>
<evidence type="ECO:0000256" key="1">
    <source>
        <dbReference type="ARBA" id="ARBA00001968"/>
    </source>
</evidence>
<feature type="site" description="Important for substrate specificity" evidence="6">
    <location>
        <position position="70"/>
    </location>
</feature>
<dbReference type="NCBIfam" id="TIGR00172">
    <property type="entry name" value="maf"/>
    <property type="match status" value="1"/>
</dbReference>
<organism evidence="7 8">
    <name type="scientific">candidate division WOR-1 bacterium RIFCSPHIGHO2_01_FULL_53_15</name>
    <dbReference type="NCBI Taxonomy" id="1802564"/>
    <lineage>
        <taxon>Bacteria</taxon>
        <taxon>Bacillati</taxon>
        <taxon>Saganbacteria</taxon>
    </lineage>
</organism>
<sequence length="187" mass="20203">MMRVILASASPRRAELLKNIIQNLEVKPSRVDETKIKAKTPDAFAVKAAVAKAKAVAAKNKDAIVIGADTVVVLGKKIIGKPRDKKDAVRILKSLSGRIHRVITGIAVIDTKSGETLTHHEITKVKMKKLKLKEIADYVATGSPLDKAGGYGIQEIEAIFIERIDGDFDNVVGLPVAALLKLLRGPR</sequence>
<dbReference type="GO" id="GO:0009117">
    <property type="term" value="P:nucleotide metabolic process"/>
    <property type="evidence" value="ECO:0007669"/>
    <property type="project" value="UniProtKB-KW"/>
</dbReference>
<evidence type="ECO:0000256" key="3">
    <source>
        <dbReference type="ARBA" id="ARBA00022490"/>
    </source>
</evidence>
<comment type="function">
    <text evidence="6">Nucleoside triphosphate pyrophosphatase that hydrolyzes dTTP and UTP. May have a dual role in cell division arrest and in preventing the incorporation of modified nucleotides into cellular nucleic acids.</text>
</comment>
<evidence type="ECO:0000313" key="7">
    <source>
        <dbReference type="EMBL" id="OGB89840.1"/>
    </source>
</evidence>
<dbReference type="HAMAP" id="MF_00528">
    <property type="entry name" value="Maf"/>
    <property type="match status" value="1"/>
</dbReference>
<dbReference type="GO" id="GO:0036218">
    <property type="term" value="F:dTTP diphosphatase activity"/>
    <property type="evidence" value="ECO:0007669"/>
    <property type="project" value="RHEA"/>
</dbReference>
<evidence type="ECO:0000256" key="5">
    <source>
        <dbReference type="ARBA" id="ARBA00023080"/>
    </source>
</evidence>
<dbReference type="EC" id="3.6.1.9" evidence="6"/>
<feature type="site" description="Important for substrate specificity" evidence="6">
    <location>
        <position position="12"/>
    </location>
</feature>
<feature type="site" description="Important for substrate specificity" evidence="6">
    <location>
        <position position="154"/>
    </location>
</feature>
<evidence type="ECO:0000256" key="2">
    <source>
        <dbReference type="ARBA" id="ARBA00004496"/>
    </source>
</evidence>
<dbReference type="SUPFAM" id="SSF52972">
    <property type="entry name" value="ITPase-like"/>
    <property type="match status" value="1"/>
</dbReference>
<dbReference type="PANTHER" id="PTHR43213">
    <property type="entry name" value="BIFUNCTIONAL DTTP/UTP PYROPHOSPHATASE/METHYLTRANSFERASE PROTEIN-RELATED"/>
    <property type="match status" value="1"/>
</dbReference>
<name>A0A1F4Q1T5_UNCSA</name>
<evidence type="ECO:0000256" key="6">
    <source>
        <dbReference type="HAMAP-Rule" id="MF_00528"/>
    </source>
</evidence>
<comment type="caution">
    <text evidence="7">The sequence shown here is derived from an EMBL/GenBank/DDBJ whole genome shotgun (WGS) entry which is preliminary data.</text>
</comment>
<gene>
    <name evidence="7" type="ORF">A2625_05255</name>
</gene>
<protein>
    <recommendedName>
        <fullName evidence="6">dTTP/UTP pyrophosphatase</fullName>
        <shortName evidence="6">dTTPase/UTPase</shortName>
        <ecNumber evidence="6">3.6.1.9</ecNumber>
    </recommendedName>
    <alternativeName>
        <fullName evidence="6">Nucleoside triphosphate pyrophosphatase</fullName>
    </alternativeName>
    <alternativeName>
        <fullName evidence="6">Nucleotide pyrophosphatase</fullName>
        <shortName evidence="6">Nucleotide PPase</shortName>
    </alternativeName>
</protein>
<dbReference type="GO" id="GO:0036221">
    <property type="term" value="F:UTP diphosphatase activity"/>
    <property type="evidence" value="ECO:0007669"/>
    <property type="project" value="RHEA"/>
</dbReference>
<dbReference type="InterPro" id="IPR003697">
    <property type="entry name" value="Maf-like"/>
</dbReference>
<keyword evidence="5 6" id="KW-0546">Nucleotide metabolism</keyword>
<comment type="subcellular location">
    <subcellularLocation>
        <location evidence="2 6">Cytoplasm</location>
    </subcellularLocation>
</comment>
<comment type="catalytic activity">
    <reaction evidence="6">
        <text>UTP + H2O = UMP + diphosphate + H(+)</text>
        <dbReference type="Rhea" id="RHEA:29395"/>
        <dbReference type="ChEBI" id="CHEBI:15377"/>
        <dbReference type="ChEBI" id="CHEBI:15378"/>
        <dbReference type="ChEBI" id="CHEBI:33019"/>
        <dbReference type="ChEBI" id="CHEBI:46398"/>
        <dbReference type="ChEBI" id="CHEBI:57865"/>
        <dbReference type="EC" id="3.6.1.9"/>
    </reaction>
</comment>
<keyword evidence="3 6" id="KW-0963">Cytoplasm</keyword>
<dbReference type="Gene3D" id="3.90.950.10">
    <property type="match status" value="1"/>
</dbReference>
<comment type="caution">
    <text evidence="6">Lacks conserved residue(s) required for the propagation of feature annotation.</text>
</comment>
<accession>A0A1F4Q1T5</accession>
<dbReference type="InterPro" id="IPR029001">
    <property type="entry name" value="ITPase-like_fam"/>
</dbReference>
<dbReference type="FunFam" id="3.90.950.10:FF:000005">
    <property type="entry name" value="7-methyl-GTP pyrophosphatase"/>
    <property type="match status" value="1"/>
</dbReference>
<dbReference type="GO" id="GO:0005737">
    <property type="term" value="C:cytoplasm"/>
    <property type="evidence" value="ECO:0007669"/>
    <property type="project" value="UniProtKB-SubCell"/>
</dbReference>
<dbReference type="CDD" id="cd00555">
    <property type="entry name" value="Maf"/>
    <property type="match status" value="1"/>
</dbReference>
<comment type="cofactor">
    <cofactor evidence="1 6">
        <name>a divalent metal cation</name>
        <dbReference type="ChEBI" id="CHEBI:60240"/>
    </cofactor>
</comment>
<dbReference type="EMBL" id="METM01000020">
    <property type="protein sequence ID" value="OGB89840.1"/>
    <property type="molecule type" value="Genomic_DNA"/>
</dbReference>
<evidence type="ECO:0000313" key="8">
    <source>
        <dbReference type="Proteomes" id="UP000178724"/>
    </source>
</evidence>
<comment type="similarity">
    <text evidence="6">Belongs to the Maf family. YhdE subfamily.</text>
</comment>
<dbReference type="PIRSF" id="PIRSF006305">
    <property type="entry name" value="Maf"/>
    <property type="match status" value="1"/>
</dbReference>
<dbReference type="Proteomes" id="UP000178724">
    <property type="component" value="Unassembled WGS sequence"/>
</dbReference>
<comment type="catalytic activity">
    <reaction evidence="6">
        <text>dTTP + H2O = dTMP + diphosphate + H(+)</text>
        <dbReference type="Rhea" id="RHEA:28534"/>
        <dbReference type="ChEBI" id="CHEBI:15377"/>
        <dbReference type="ChEBI" id="CHEBI:15378"/>
        <dbReference type="ChEBI" id="CHEBI:33019"/>
        <dbReference type="ChEBI" id="CHEBI:37568"/>
        <dbReference type="ChEBI" id="CHEBI:63528"/>
        <dbReference type="EC" id="3.6.1.9"/>
    </reaction>
</comment>
<dbReference type="Pfam" id="PF02545">
    <property type="entry name" value="Maf"/>
    <property type="match status" value="1"/>
</dbReference>
<keyword evidence="4 6" id="KW-0378">Hydrolase</keyword>